<evidence type="ECO:0000256" key="1">
    <source>
        <dbReference type="SAM" id="MobiDB-lite"/>
    </source>
</evidence>
<sequence>MEKKRRPPAPGLAAPLDLAPLLPRAARRTARARRRRPFYLPALHRPSLHRLASLPPAAEGRADALLRSAGQICGGRRTMGGDGSSYSSRADPARNAANRLRLSRSVCVWRWPGARELLILPGLQGPLSTGLALLCSQLARAALHLLRPRGRQPPGPRPPRSGALRFFLAAPAGRRTSATRAAWSVAPSPMEVSTTASSVEAAAMAVCRGAPCAPGLRDGCERRRQPLPPRAGPTLSARPAPLSPPSCCRRGPTTCTWAPRPTSASRTAATSARFPVRGTPASGSGSYPIPRCGVFLLERGTLKG</sequence>
<keyword evidence="3" id="KW-1185">Reference proteome</keyword>
<evidence type="ECO:0000313" key="2">
    <source>
        <dbReference type="EMBL" id="RLN35385.1"/>
    </source>
</evidence>
<evidence type="ECO:0000313" key="3">
    <source>
        <dbReference type="Proteomes" id="UP000275267"/>
    </source>
</evidence>
<feature type="region of interest" description="Disordered" evidence="1">
    <location>
        <begin position="223"/>
        <end position="246"/>
    </location>
</feature>
<feature type="compositionally biased region" description="Low complexity" evidence="1">
    <location>
        <begin position="235"/>
        <end position="246"/>
    </location>
</feature>
<comment type="caution">
    <text evidence="2">The sequence shown here is derived from an EMBL/GenBank/DDBJ whole genome shotgun (WGS) entry which is preliminary data.</text>
</comment>
<reference evidence="3" key="1">
    <citation type="journal article" date="2019" name="Nat. Commun.">
        <title>The genome of broomcorn millet.</title>
        <authorList>
            <person name="Zou C."/>
            <person name="Miki D."/>
            <person name="Li D."/>
            <person name="Tang Q."/>
            <person name="Xiao L."/>
            <person name="Rajput S."/>
            <person name="Deng P."/>
            <person name="Jia W."/>
            <person name="Huang R."/>
            <person name="Zhang M."/>
            <person name="Sun Y."/>
            <person name="Hu J."/>
            <person name="Fu X."/>
            <person name="Schnable P.S."/>
            <person name="Li F."/>
            <person name="Zhang H."/>
            <person name="Feng B."/>
            <person name="Zhu X."/>
            <person name="Liu R."/>
            <person name="Schnable J.C."/>
            <person name="Zhu J.-K."/>
            <person name="Zhang H."/>
        </authorList>
    </citation>
    <scope>NUCLEOTIDE SEQUENCE [LARGE SCALE GENOMIC DNA]</scope>
</reference>
<dbReference type="Proteomes" id="UP000275267">
    <property type="component" value="Unassembled WGS sequence"/>
</dbReference>
<proteinExistence type="predicted"/>
<name>A0A3L6TAQ1_PANMI</name>
<accession>A0A3L6TAQ1</accession>
<organism evidence="2 3">
    <name type="scientific">Panicum miliaceum</name>
    <name type="common">Proso millet</name>
    <name type="synonym">Broomcorn millet</name>
    <dbReference type="NCBI Taxonomy" id="4540"/>
    <lineage>
        <taxon>Eukaryota</taxon>
        <taxon>Viridiplantae</taxon>
        <taxon>Streptophyta</taxon>
        <taxon>Embryophyta</taxon>
        <taxon>Tracheophyta</taxon>
        <taxon>Spermatophyta</taxon>
        <taxon>Magnoliopsida</taxon>
        <taxon>Liliopsida</taxon>
        <taxon>Poales</taxon>
        <taxon>Poaceae</taxon>
        <taxon>PACMAD clade</taxon>
        <taxon>Panicoideae</taxon>
        <taxon>Panicodae</taxon>
        <taxon>Paniceae</taxon>
        <taxon>Panicinae</taxon>
        <taxon>Panicum</taxon>
        <taxon>Panicum sect. Panicum</taxon>
    </lineage>
</organism>
<protein>
    <submittedName>
        <fullName evidence="2">Uncharacterized protein</fullName>
    </submittedName>
</protein>
<dbReference type="AlphaFoldDB" id="A0A3L6TAQ1"/>
<gene>
    <name evidence="2" type="ORF">C2845_PM03G13300</name>
</gene>
<dbReference type="EMBL" id="PQIB02000002">
    <property type="protein sequence ID" value="RLN35385.1"/>
    <property type="molecule type" value="Genomic_DNA"/>
</dbReference>